<evidence type="ECO:0000313" key="2">
    <source>
        <dbReference type="Proteomes" id="UP000029708"/>
    </source>
</evidence>
<dbReference type="EMBL" id="JROI01000010">
    <property type="protein sequence ID" value="KGI78060.1"/>
    <property type="molecule type" value="Genomic_DNA"/>
</dbReference>
<reference evidence="1 2" key="1">
    <citation type="submission" date="2014-09" db="EMBL/GenBank/DDBJ databases">
        <title>Xanthomonadaceae 3.5X direct submission.</title>
        <authorList>
            <person name="Fang T."/>
            <person name="Wang H."/>
        </authorList>
    </citation>
    <scope>NUCLEOTIDE SEQUENCE [LARGE SCALE GENOMIC DNA]</scope>
    <source>
        <strain evidence="1 2">3.5X</strain>
    </source>
</reference>
<proteinExistence type="predicted"/>
<organism evidence="1 2">
    <name type="scientific">Oleiagrimonas soli</name>
    <dbReference type="NCBI Taxonomy" id="1543381"/>
    <lineage>
        <taxon>Bacteria</taxon>
        <taxon>Pseudomonadati</taxon>
        <taxon>Pseudomonadota</taxon>
        <taxon>Gammaproteobacteria</taxon>
        <taxon>Lysobacterales</taxon>
        <taxon>Rhodanobacteraceae</taxon>
        <taxon>Oleiagrimonas</taxon>
    </lineage>
</organism>
<dbReference type="HOGENOM" id="CLU_2539264_0_0_6"/>
<dbReference type="Proteomes" id="UP000029708">
    <property type="component" value="Unassembled WGS sequence"/>
</dbReference>
<comment type="caution">
    <text evidence="1">The sequence shown here is derived from an EMBL/GenBank/DDBJ whole genome shotgun (WGS) entry which is preliminary data.</text>
</comment>
<keyword evidence="2" id="KW-1185">Reference proteome</keyword>
<name>A0A099CYH6_9GAMM</name>
<dbReference type="AlphaFoldDB" id="A0A099CYH6"/>
<accession>A0A099CYH6</accession>
<sequence>MIIICVSFKFDFFRLSNEILQCIRAPRLHIYTYKPAISVLVRGFNKLIFLIIGFFSDTIPNRINFVTNCRTYHSDFESPFLIF</sequence>
<protein>
    <submittedName>
        <fullName evidence="1">Uncharacterized protein</fullName>
    </submittedName>
</protein>
<gene>
    <name evidence="1" type="ORF">LF63_0106735</name>
</gene>
<evidence type="ECO:0000313" key="1">
    <source>
        <dbReference type="EMBL" id="KGI78060.1"/>
    </source>
</evidence>